<gene>
    <name evidence="1" type="ORF">LNINA_LOCUS12334</name>
</gene>
<dbReference type="Proteomes" id="UP001497472">
    <property type="component" value="Unassembled WGS sequence"/>
</dbReference>
<reference evidence="1 2" key="1">
    <citation type="submission" date="2023-11" db="EMBL/GenBank/DDBJ databases">
        <authorList>
            <person name="Okamura Y."/>
        </authorList>
    </citation>
    <scope>NUCLEOTIDE SEQUENCE [LARGE SCALE GENOMIC DNA]</scope>
</reference>
<dbReference type="InterPro" id="IPR007858">
    <property type="entry name" value="Dpy-30_motif"/>
</dbReference>
<evidence type="ECO:0000313" key="1">
    <source>
        <dbReference type="EMBL" id="CAK1553328.1"/>
    </source>
</evidence>
<proteinExistence type="predicted"/>
<dbReference type="Pfam" id="PF05186">
    <property type="entry name" value="Dpy-30"/>
    <property type="match status" value="1"/>
</dbReference>
<accession>A0AAV1JWP0</accession>
<protein>
    <submittedName>
        <fullName evidence="1">Uncharacterized protein</fullName>
    </submittedName>
</protein>
<dbReference type="AlphaFoldDB" id="A0AAV1JWP0"/>
<evidence type="ECO:0000313" key="2">
    <source>
        <dbReference type="Proteomes" id="UP001497472"/>
    </source>
</evidence>
<name>A0AAV1JWP0_9NEOP</name>
<organism evidence="1 2">
    <name type="scientific">Leptosia nina</name>
    <dbReference type="NCBI Taxonomy" id="320188"/>
    <lineage>
        <taxon>Eukaryota</taxon>
        <taxon>Metazoa</taxon>
        <taxon>Ecdysozoa</taxon>
        <taxon>Arthropoda</taxon>
        <taxon>Hexapoda</taxon>
        <taxon>Insecta</taxon>
        <taxon>Pterygota</taxon>
        <taxon>Neoptera</taxon>
        <taxon>Endopterygota</taxon>
        <taxon>Lepidoptera</taxon>
        <taxon>Glossata</taxon>
        <taxon>Ditrysia</taxon>
        <taxon>Papilionoidea</taxon>
        <taxon>Pieridae</taxon>
        <taxon>Pierinae</taxon>
        <taxon>Leptosia</taxon>
    </lineage>
</organism>
<dbReference type="InterPro" id="IPR049630">
    <property type="entry name" value="DYDC-like_DD"/>
</dbReference>
<comment type="caution">
    <text evidence="1">The sequence shown here is derived from an EMBL/GenBank/DDBJ whole genome shotgun (WGS) entry which is preliminary data.</text>
</comment>
<sequence>MRRWTLCNVYLILHEDIVPKLKHYIKLIYYAEFKDGFYHTYYGELKKVVNSYSFHWIDVMDESIRVADKLYYNINRDNLLDLMERTIHMHNAKQVDFGRSFLPVESAEEKKIYEELEVMYNHFMINLLKLKEKLNALDTQEKVEEFAKEHFPLSLENKNSIFAFTYEYIALALAKNNNRIRVSLEEIYNRVRSNLSNIQEECNASLTSLLHQLYDKNKEHMTIFRQDIRSSLEIAEVQRSITIIKDRIEDSKHVPTERLKEEVNYWREKVAEYKIIYETIRKLDGERESLSGAEVMYLEVLENPEIKYEPSDPLGTDARHKIERLHELRMNAAKSLFTFFSVKGPDRKFYKDQIGTYYMDDYGHRVYFFNYGLNMYHTDCVGRYVNLKENDLYFYDTYGRYTVKNGEKLYQIAPCSSLYRLENDIHVKVTQDCGHSDGYNKNCMMEIKDPSIEILPVAKGIDIKGKLDTETVNYLWNNFGHILPDALHDVAKAQPKNPIHYLAHKILYHKYRRTSAEVEKEKQNAHEYREGIFRKRKGRAMKLSKSWKEKQVKPRKPEESDASLEWFAYSSHVAKQEFIRALENYSI</sequence>
<dbReference type="CDD" id="cd22966">
    <property type="entry name" value="DD_DYDC-like"/>
    <property type="match status" value="1"/>
</dbReference>
<keyword evidence="2" id="KW-1185">Reference proteome</keyword>
<dbReference type="EMBL" id="CAVLEF010000218">
    <property type="protein sequence ID" value="CAK1553328.1"/>
    <property type="molecule type" value="Genomic_DNA"/>
</dbReference>